<dbReference type="GO" id="GO:0005886">
    <property type="term" value="C:plasma membrane"/>
    <property type="evidence" value="ECO:0007669"/>
    <property type="project" value="TreeGrafter"/>
</dbReference>
<dbReference type="AlphaFoldDB" id="A0AA97ASP9"/>
<evidence type="ECO:0000256" key="2">
    <source>
        <dbReference type="SAM" id="Phobius"/>
    </source>
</evidence>
<dbReference type="Pfam" id="PF03729">
    <property type="entry name" value="DUF308"/>
    <property type="match status" value="1"/>
</dbReference>
<gene>
    <name evidence="3" type="ORF">HJG54_31570</name>
</gene>
<name>A0AA97ASP9_9CYAN</name>
<dbReference type="RefSeq" id="WP_316435703.1">
    <property type="nucleotide sequence ID" value="NZ_CP053587.1"/>
</dbReference>
<dbReference type="PANTHER" id="PTHR34989">
    <property type="entry name" value="PROTEIN HDED"/>
    <property type="match status" value="1"/>
</dbReference>
<feature type="transmembrane region" description="Helical" evidence="2">
    <location>
        <begin position="168"/>
        <end position="188"/>
    </location>
</feature>
<organism evidence="3">
    <name type="scientific">Leptolyngbya sp. NK1-12</name>
    <dbReference type="NCBI Taxonomy" id="2547451"/>
    <lineage>
        <taxon>Bacteria</taxon>
        <taxon>Bacillati</taxon>
        <taxon>Cyanobacteriota</taxon>
        <taxon>Cyanophyceae</taxon>
        <taxon>Leptolyngbyales</taxon>
        <taxon>Leptolyngbyaceae</taxon>
        <taxon>Leptolyngbya group</taxon>
        <taxon>Leptolyngbya</taxon>
    </lineage>
</organism>
<sequence length="204" mass="21877">MTTNTNPDATNANVTNPTASRPDGLAPRVGGSPWIGVLLIVLGIAAIALPVASTIFVETWAALILVSAGAAKIVYAFQTRQSGGFIWQLLLGILYVATGIMLFVYPYTGILTLTLLLGSFLLTEGVFELILAFRLRSQKNWLWVLGDGIITLLLGGMIWFQWPFDAPWLLGTLVGASVLFTGISRLMLSLNRPDAGQPTQTASV</sequence>
<proteinExistence type="predicted"/>
<feature type="transmembrane region" description="Helical" evidence="2">
    <location>
        <begin position="140"/>
        <end position="162"/>
    </location>
</feature>
<dbReference type="EMBL" id="CP053587">
    <property type="protein sequence ID" value="WNZ27423.1"/>
    <property type="molecule type" value="Genomic_DNA"/>
</dbReference>
<dbReference type="PANTHER" id="PTHR34989:SF1">
    <property type="entry name" value="PROTEIN HDED"/>
    <property type="match status" value="1"/>
</dbReference>
<protein>
    <submittedName>
        <fullName evidence="3">HdeD family acid-resistance protein</fullName>
    </submittedName>
</protein>
<feature type="transmembrane region" description="Helical" evidence="2">
    <location>
        <begin position="34"/>
        <end position="53"/>
    </location>
</feature>
<feature type="transmembrane region" description="Helical" evidence="2">
    <location>
        <begin position="110"/>
        <end position="133"/>
    </location>
</feature>
<feature type="transmembrane region" description="Helical" evidence="2">
    <location>
        <begin position="84"/>
        <end position="104"/>
    </location>
</feature>
<evidence type="ECO:0000313" key="3">
    <source>
        <dbReference type="EMBL" id="WNZ27423.1"/>
    </source>
</evidence>
<evidence type="ECO:0000256" key="1">
    <source>
        <dbReference type="SAM" id="MobiDB-lite"/>
    </source>
</evidence>
<feature type="transmembrane region" description="Helical" evidence="2">
    <location>
        <begin position="59"/>
        <end position="77"/>
    </location>
</feature>
<accession>A0AA97ASP9</accession>
<feature type="compositionally biased region" description="Low complexity" evidence="1">
    <location>
        <begin position="1"/>
        <end position="19"/>
    </location>
</feature>
<feature type="region of interest" description="Disordered" evidence="1">
    <location>
        <begin position="1"/>
        <end position="25"/>
    </location>
</feature>
<keyword evidence="2" id="KW-1133">Transmembrane helix</keyword>
<dbReference type="InterPro" id="IPR052712">
    <property type="entry name" value="Acid_resist_chaperone_HdeD"/>
</dbReference>
<keyword evidence="2" id="KW-0812">Transmembrane</keyword>
<dbReference type="InterPro" id="IPR005325">
    <property type="entry name" value="DUF308_memb"/>
</dbReference>
<keyword evidence="2" id="KW-0472">Membrane</keyword>
<reference evidence="3" key="1">
    <citation type="submission" date="2020-05" db="EMBL/GenBank/DDBJ databases">
        <authorList>
            <person name="Zhu T."/>
            <person name="Keshari N."/>
            <person name="Lu X."/>
        </authorList>
    </citation>
    <scope>NUCLEOTIDE SEQUENCE</scope>
    <source>
        <strain evidence="3">NK1-12</strain>
    </source>
</reference>